<dbReference type="OrthoDB" id="9808702at2"/>
<dbReference type="GO" id="GO:0005840">
    <property type="term" value="C:ribosome"/>
    <property type="evidence" value="ECO:0007669"/>
    <property type="project" value="UniProtKB-KW"/>
</dbReference>
<evidence type="ECO:0000313" key="1">
    <source>
        <dbReference type="EMBL" id="AXJ01196.1"/>
    </source>
</evidence>
<reference evidence="1 2" key="1">
    <citation type="submission" date="2018-03" db="EMBL/GenBank/DDBJ databases">
        <title>Phenotypic and genomic properties of Cyclonatronum proteinivorum gen. nov., sp. nov., a haloalkaliphilic bacteroidete from soda lakes possessing Na+-translocating rhodopsin.</title>
        <authorList>
            <person name="Toshchakov S.V."/>
            <person name="Korzhenkov A."/>
            <person name="Samarov N.I."/>
            <person name="Kublanov I.V."/>
            <person name="Muntyan M.S."/>
            <person name="Sorokin D.Y."/>
        </authorList>
    </citation>
    <scope>NUCLEOTIDE SEQUENCE [LARGE SCALE GENOMIC DNA]</scope>
    <source>
        <strain evidence="1 2">Omega</strain>
    </source>
</reference>
<dbReference type="InterPro" id="IPR003489">
    <property type="entry name" value="RHF/RaiA"/>
</dbReference>
<keyword evidence="1" id="KW-0689">Ribosomal protein</keyword>
<keyword evidence="2" id="KW-1185">Reference proteome</keyword>
<name>A0A345UL44_9BACT</name>
<evidence type="ECO:0000313" key="2">
    <source>
        <dbReference type="Proteomes" id="UP000254808"/>
    </source>
</evidence>
<dbReference type="AlphaFoldDB" id="A0A345UL44"/>
<accession>A0A345UL44</accession>
<dbReference type="NCBIfam" id="TIGR00741">
    <property type="entry name" value="yfiA"/>
    <property type="match status" value="1"/>
</dbReference>
<protein>
    <submittedName>
        <fullName evidence="1">SSU ribosomal protein S30P /sigma 54 modulation protein</fullName>
    </submittedName>
</protein>
<dbReference type="KEGG" id="cprv:CYPRO_1946"/>
<sequence length="97" mass="11104">MNTSFTARHFEASKRLHNYSVEAVQKLTKFYDGILDCDIIVQPTQDHDEPQSAELTVKVKGDLLQASEKAATYEQALGKAIDNMTRQLRKYKDKRSK</sequence>
<dbReference type="Gene3D" id="3.30.160.100">
    <property type="entry name" value="Ribosome hibernation promotion factor-like"/>
    <property type="match status" value="1"/>
</dbReference>
<dbReference type="Pfam" id="PF02482">
    <property type="entry name" value="Ribosomal_S30AE"/>
    <property type="match status" value="1"/>
</dbReference>
<gene>
    <name evidence="1" type="ORF">CYPRO_1946</name>
</gene>
<dbReference type="EMBL" id="CP027806">
    <property type="protein sequence ID" value="AXJ01196.1"/>
    <property type="molecule type" value="Genomic_DNA"/>
</dbReference>
<proteinExistence type="predicted"/>
<dbReference type="Proteomes" id="UP000254808">
    <property type="component" value="Chromosome"/>
</dbReference>
<dbReference type="RefSeq" id="WP_114984419.1">
    <property type="nucleotide sequence ID" value="NZ_CP027806.1"/>
</dbReference>
<organism evidence="1 2">
    <name type="scientific">Cyclonatronum proteinivorum</name>
    <dbReference type="NCBI Taxonomy" id="1457365"/>
    <lineage>
        <taxon>Bacteria</taxon>
        <taxon>Pseudomonadati</taxon>
        <taxon>Balneolota</taxon>
        <taxon>Balneolia</taxon>
        <taxon>Balneolales</taxon>
        <taxon>Cyclonatronaceae</taxon>
        <taxon>Cyclonatronum</taxon>
    </lineage>
</organism>
<dbReference type="CDD" id="cd00552">
    <property type="entry name" value="RaiA"/>
    <property type="match status" value="1"/>
</dbReference>
<keyword evidence="1" id="KW-0687">Ribonucleoprotein</keyword>
<dbReference type="InterPro" id="IPR036567">
    <property type="entry name" value="RHF-like"/>
</dbReference>
<dbReference type="SUPFAM" id="SSF69754">
    <property type="entry name" value="Ribosome binding protein Y (YfiA homologue)"/>
    <property type="match status" value="1"/>
</dbReference>